<dbReference type="Proteomes" id="UP000548476">
    <property type="component" value="Unassembled WGS sequence"/>
</dbReference>
<evidence type="ECO:0000313" key="1">
    <source>
        <dbReference type="EMBL" id="MBB6038029.1"/>
    </source>
</evidence>
<evidence type="ECO:0000313" key="2">
    <source>
        <dbReference type="Proteomes" id="UP000548476"/>
    </source>
</evidence>
<comment type="caution">
    <text evidence="1">The sequence shown here is derived from an EMBL/GenBank/DDBJ whole genome shotgun (WGS) entry which is preliminary data.</text>
</comment>
<gene>
    <name evidence="1" type="ORF">HNR73_005909</name>
</gene>
<organism evidence="1 2">
    <name type="scientific">Phytomonospora endophytica</name>
    <dbReference type="NCBI Taxonomy" id="714109"/>
    <lineage>
        <taxon>Bacteria</taxon>
        <taxon>Bacillati</taxon>
        <taxon>Actinomycetota</taxon>
        <taxon>Actinomycetes</taxon>
        <taxon>Micromonosporales</taxon>
        <taxon>Micromonosporaceae</taxon>
        <taxon>Phytomonospora</taxon>
    </lineage>
</organism>
<sequence>MFLAEGIEGVEGTDPHGGPVTAGLVDGLDEQLLGTLLDRVLLSGRCGVAGMREVVGRDAFGLGEPVSGVFEVVCGNLGG</sequence>
<proteinExistence type="predicted"/>
<dbReference type="EMBL" id="JACHGT010000014">
    <property type="protein sequence ID" value="MBB6038029.1"/>
    <property type="molecule type" value="Genomic_DNA"/>
</dbReference>
<protein>
    <submittedName>
        <fullName evidence="1">Uncharacterized protein</fullName>
    </submittedName>
</protein>
<reference evidence="1 2" key="1">
    <citation type="submission" date="2020-08" db="EMBL/GenBank/DDBJ databases">
        <title>Genomic Encyclopedia of Type Strains, Phase IV (KMG-IV): sequencing the most valuable type-strain genomes for metagenomic binning, comparative biology and taxonomic classification.</title>
        <authorList>
            <person name="Goeker M."/>
        </authorList>
    </citation>
    <scope>NUCLEOTIDE SEQUENCE [LARGE SCALE GENOMIC DNA]</scope>
    <source>
        <strain evidence="1 2">YIM 65646</strain>
    </source>
</reference>
<dbReference type="AlphaFoldDB" id="A0A841G014"/>
<name>A0A841G014_9ACTN</name>
<accession>A0A841G014</accession>
<dbReference type="RefSeq" id="WP_184790825.1">
    <property type="nucleotide sequence ID" value="NZ_BONT01000066.1"/>
</dbReference>
<keyword evidence="2" id="KW-1185">Reference proteome</keyword>